<keyword evidence="1" id="KW-0812">Transmembrane</keyword>
<reference evidence="2 3" key="1">
    <citation type="submission" date="2018-07" db="EMBL/GenBank/DDBJ databases">
        <title>Complete genome sequence of Psychrobacillus sp. PB01, isolated from iceberg, and comparative genome analysis of Psychrobacillus strains.</title>
        <authorList>
            <person name="Lee P.C."/>
        </authorList>
    </citation>
    <scope>NUCLEOTIDE SEQUENCE [LARGE SCALE GENOMIC DNA]</scope>
    <source>
        <strain evidence="2 3">PB01</strain>
    </source>
</reference>
<keyword evidence="1" id="KW-0472">Membrane</keyword>
<evidence type="ECO:0000256" key="1">
    <source>
        <dbReference type="SAM" id="Phobius"/>
    </source>
</evidence>
<accession>A0A5J6STN3</accession>
<sequence length="125" mass="14448">MLKRIDEFYMYIMIALLVVYLINFAYFGELTITFTVIALSIILEIIIHRHHMKRHTNAQLSIIGVVLLAGIAGIIYLFVLFRIFLDPFSLSSTLEHVLLLAFVLVCLYALIRFIKNLFGRAIENK</sequence>
<dbReference type="RefSeq" id="WP_151701778.1">
    <property type="nucleotide sequence ID" value="NZ_CP031223.1"/>
</dbReference>
<organism evidence="2 3">
    <name type="scientific">Psychrobacillus glaciei</name>
    <dbReference type="NCBI Taxonomy" id="2283160"/>
    <lineage>
        <taxon>Bacteria</taxon>
        <taxon>Bacillati</taxon>
        <taxon>Bacillota</taxon>
        <taxon>Bacilli</taxon>
        <taxon>Bacillales</taxon>
        <taxon>Bacillaceae</taxon>
        <taxon>Psychrobacillus</taxon>
    </lineage>
</organism>
<dbReference type="EMBL" id="CP031223">
    <property type="protein sequence ID" value="QFG00910.1"/>
    <property type="molecule type" value="Genomic_DNA"/>
</dbReference>
<dbReference type="OrthoDB" id="2968530at2"/>
<keyword evidence="1" id="KW-1133">Transmembrane helix</keyword>
<evidence type="ECO:0000313" key="2">
    <source>
        <dbReference type="EMBL" id="QFG00910.1"/>
    </source>
</evidence>
<protein>
    <submittedName>
        <fullName evidence="2">Uncharacterized protein</fullName>
    </submittedName>
</protein>
<name>A0A5J6STN3_9BACI</name>
<dbReference type="AlphaFoldDB" id="A0A5J6STN3"/>
<feature type="transmembrane region" description="Helical" evidence="1">
    <location>
        <begin position="60"/>
        <end position="85"/>
    </location>
</feature>
<dbReference type="KEGG" id="psyo:PB01_20105"/>
<feature type="transmembrane region" description="Helical" evidence="1">
    <location>
        <begin position="97"/>
        <end position="114"/>
    </location>
</feature>
<feature type="transmembrane region" description="Helical" evidence="1">
    <location>
        <begin position="7"/>
        <end position="26"/>
    </location>
</feature>
<feature type="transmembrane region" description="Helical" evidence="1">
    <location>
        <begin position="32"/>
        <end position="48"/>
    </location>
</feature>
<keyword evidence="3" id="KW-1185">Reference proteome</keyword>
<dbReference type="Proteomes" id="UP000325517">
    <property type="component" value="Chromosome"/>
</dbReference>
<proteinExistence type="predicted"/>
<gene>
    <name evidence="2" type="ORF">PB01_20105</name>
</gene>
<evidence type="ECO:0000313" key="3">
    <source>
        <dbReference type="Proteomes" id="UP000325517"/>
    </source>
</evidence>